<evidence type="ECO:0000256" key="1">
    <source>
        <dbReference type="ARBA" id="ARBA00022722"/>
    </source>
</evidence>
<dbReference type="CDD" id="cd00840">
    <property type="entry name" value="MPP_Mre11_N"/>
    <property type="match status" value="1"/>
</dbReference>
<dbReference type="EMBL" id="PGCL01000003">
    <property type="protein sequence ID" value="TAJ44263.1"/>
    <property type="molecule type" value="Genomic_DNA"/>
</dbReference>
<dbReference type="Pfam" id="PF00149">
    <property type="entry name" value="Metallophos"/>
    <property type="match status" value="1"/>
</dbReference>
<dbReference type="InterPro" id="IPR041796">
    <property type="entry name" value="Mre11_N"/>
</dbReference>
<evidence type="ECO:0000256" key="3">
    <source>
        <dbReference type="ARBA" id="ARBA00022839"/>
    </source>
</evidence>
<comment type="caution">
    <text evidence="5">The sequence shown here is derived from an EMBL/GenBank/DDBJ whole genome shotgun (WGS) entry which is preliminary data.</text>
</comment>
<proteinExistence type="predicted"/>
<evidence type="ECO:0000313" key="6">
    <source>
        <dbReference type="Proteomes" id="UP000292580"/>
    </source>
</evidence>
<protein>
    <submittedName>
        <fullName evidence="5">Metallophosphoesterase</fullName>
    </submittedName>
</protein>
<dbReference type="Gene3D" id="3.60.21.10">
    <property type="match status" value="1"/>
</dbReference>
<accession>A0A483CXZ1</accession>
<dbReference type="RefSeq" id="WP_130647336.1">
    <property type="nucleotide sequence ID" value="NZ_PGCL01000003.1"/>
</dbReference>
<dbReference type="OrthoDB" id="11638at2157"/>
<dbReference type="PANTHER" id="PTHR30337">
    <property type="entry name" value="COMPONENT OF ATP-DEPENDENT DSDNA EXONUCLEASE"/>
    <property type="match status" value="1"/>
</dbReference>
<reference evidence="5 6" key="1">
    <citation type="submission" date="2017-11" db="EMBL/GenBank/DDBJ databases">
        <title>Isolation and Characterization of Methanofollis Species from Methane Seep Offshore SW Taiwan.</title>
        <authorList>
            <person name="Teng N.-H."/>
            <person name="Lai M.-C."/>
            <person name="Chen S.-C."/>
        </authorList>
    </citation>
    <scope>NUCLEOTIDE SEQUENCE [LARGE SCALE GENOMIC DNA]</scope>
    <source>
        <strain evidence="5 6">FWC-SCC2</strain>
    </source>
</reference>
<keyword evidence="3" id="KW-0269">Exonuclease</keyword>
<evidence type="ECO:0000259" key="4">
    <source>
        <dbReference type="Pfam" id="PF00149"/>
    </source>
</evidence>
<name>A0A483CXZ1_9EURY</name>
<dbReference type="InterPro" id="IPR050535">
    <property type="entry name" value="DNA_Repair-Maintenance_Comp"/>
</dbReference>
<dbReference type="InterPro" id="IPR029052">
    <property type="entry name" value="Metallo-depent_PP-like"/>
</dbReference>
<dbReference type="InterPro" id="IPR004843">
    <property type="entry name" value="Calcineurin-like_PHP"/>
</dbReference>
<organism evidence="5 6">
    <name type="scientific">Methanofollis fontis</name>
    <dbReference type="NCBI Taxonomy" id="2052832"/>
    <lineage>
        <taxon>Archaea</taxon>
        <taxon>Methanobacteriati</taxon>
        <taxon>Methanobacteriota</taxon>
        <taxon>Stenosarchaea group</taxon>
        <taxon>Methanomicrobia</taxon>
        <taxon>Methanomicrobiales</taxon>
        <taxon>Methanomicrobiaceae</taxon>
        <taxon>Methanofollis</taxon>
    </lineage>
</organism>
<evidence type="ECO:0000313" key="5">
    <source>
        <dbReference type="EMBL" id="TAJ44263.1"/>
    </source>
</evidence>
<feature type="domain" description="Calcineurin-like phosphoesterase" evidence="4">
    <location>
        <begin position="1"/>
        <end position="202"/>
    </location>
</feature>
<dbReference type="GO" id="GO:0004527">
    <property type="term" value="F:exonuclease activity"/>
    <property type="evidence" value="ECO:0007669"/>
    <property type="project" value="UniProtKB-KW"/>
</dbReference>
<keyword evidence="2" id="KW-0378">Hydrolase</keyword>
<dbReference type="Proteomes" id="UP000292580">
    <property type="component" value="Unassembled WGS sequence"/>
</dbReference>
<dbReference type="PANTHER" id="PTHR30337:SF0">
    <property type="entry name" value="NUCLEASE SBCCD SUBUNIT D"/>
    <property type="match status" value="1"/>
</dbReference>
<evidence type="ECO:0000256" key="2">
    <source>
        <dbReference type="ARBA" id="ARBA00022801"/>
    </source>
</evidence>
<dbReference type="AlphaFoldDB" id="A0A483CXZ1"/>
<sequence length="382" mass="42869">MKCVHIADTHLGLSAFNKLDPESGMNLRERLVYDNFLAATRRILEERPDAIVHAGDLFHMVKPKTRAYTTVLAALDLIRDAGVPLILIAGNHSMTKTRYTQSPFAVLEYHGAEVHAAYRYRYEMVECGDTRFHLIPNMLDPAGYRHAFDDIRIDPSSQNVLVTHGLASMLKDHRLNTVAEHEIDAAMISDAFDYIALGHYHGQVQVAPNAWYSGSIEHCTYGEIDDTKGGLVVDTVSGRAEHLSLPKTPMLNLGTISCEGMSAMEAAESVAKRLEGITAEHAMAQITLKGLNREMQRQIARSGMRESTRALLDLRIRVESVEEERTRFAGDDLRRIDFAEEFRRFVQEKHLPAGIEEYALKKGFETLTLAMQRQTEADDASE</sequence>
<dbReference type="SUPFAM" id="SSF56300">
    <property type="entry name" value="Metallo-dependent phosphatases"/>
    <property type="match status" value="1"/>
</dbReference>
<keyword evidence="6" id="KW-1185">Reference proteome</keyword>
<keyword evidence="1" id="KW-0540">Nuclease</keyword>
<gene>
    <name evidence="5" type="ORF">CUJ86_09625</name>
</gene>